<dbReference type="InterPro" id="IPR002942">
    <property type="entry name" value="S4_RNA-bd"/>
</dbReference>
<keyword evidence="6" id="KW-1185">Reference proteome</keyword>
<dbReference type="PANTHER" id="PTHR32319:SF0">
    <property type="entry name" value="BACTERIAL HEMOLYSIN-LIKE PROTEIN"/>
    <property type="match status" value="1"/>
</dbReference>
<dbReference type="Proteomes" id="UP000005730">
    <property type="component" value="Chromosome"/>
</dbReference>
<dbReference type="GO" id="GO:0003723">
    <property type="term" value="F:RNA binding"/>
    <property type="evidence" value="ECO:0007669"/>
    <property type="project" value="UniProtKB-KW"/>
</dbReference>
<dbReference type="InterPro" id="IPR029063">
    <property type="entry name" value="SAM-dependent_MTases_sf"/>
</dbReference>
<dbReference type="NCBIfam" id="TIGR00478">
    <property type="entry name" value="tly"/>
    <property type="match status" value="1"/>
</dbReference>
<evidence type="ECO:0000313" key="6">
    <source>
        <dbReference type="Proteomes" id="UP000005730"/>
    </source>
</evidence>
<dbReference type="InterPro" id="IPR047048">
    <property type="entry name" value="TlyA"/>
</dbReference>
<dbReference type="Gene3D" id="3.10.290.10">
    <property type="entry name" value="RNA-binding S4 domain"/>
    <property type="match status" value="1"/>
</dbReference>
<evidence type="ECO:0000313" key="5">
    <source>
        <dbReference type="EMBL" id="EHM10029.1"/>
    </source>
</evidence>
<sequence length="273" mass="30171">MKSQRIRLDSLLVRRGVATSREEAKRLIEAGVVRIDGVVASKPSCMAAMTSTVDVVEISKEEKWVSRGAYKLLRGLDMFQVSPFNLVCVDVGASTGGFTQVLLRRGASRVYSVDVGYGQLAWSLRNHPRVVVLERTNARSLSREVIPEPCGLGVCDVSFISLKLILPSLFSVMDPIGHVIALVKPQFEVGRERVGKRGVVRDPLLHKEVLSDMTAFINDNTKWRVAGMTHSPIRGPEGNIEFLFHVVAAHGDDVDYQLIDIDEVVSLAHRDAR</sequence>
<dbReference type="InterPro" id="IPR002877">
    <property type="entry name" value="RNA_MeTrfase_FtsJ_dom"/>
</dbReference>
<dbReference type="eggNOG" id="COG1189">
    <property type="taxonomic scope" value="Bacteria"/>
</dbReference>
<dbReference type="CDD" id="cd02440">
    <property type="entry name" value="AdoMet_MTases"/>
    <property type="match status" value="1"/>
</dbReference>
<dbReference type="PROSITE" id="PS50889">
    <property type="entry name" value="S4"/>
    <property type="match status" value="1"/>
</dbReference>
<evidence type="ECO:0000259" key="4">
    <source>
        <dbReference type="SMART" id="SM00363"/>
    </source>
</evidence>
<dbReference type="SMART" id="SM00363">
    <property type="entry name" value="S4"/>
    <property type="match status" value="1"/>
</dbReference>
<dbReference type="PANTHER" id="PTHR32319">
    <property type="entry name" value="BACTERIAL HEMOLYSIN-LIKE PROTEIN"/>
    <property type="match status" value="1"/>
</dbReference>
<accession>H0URU0</accession>
<reference evidence="5 6" key="1">
    <citation type="submission" date="2011-10" db="EMBL/GenBank/DDBJ databases">
        <title>The Noncontiguous Finished genome of Thermanaerovibrio velox DSM 12556.</title>
        <authorList>
            <consortium name="US DOE Joint Genome Institute (JGI-PGF)"/>
            <person name="Lucas S."/>
            <person name="Copeland A."/>
            <person name="Lapidus A."/>
            <person name="Glavina del Rio T."/>
            <person name="Dalin E."/>
            <person name="Tice H."/>
            <person name="Bruce D."/>
            <person name="Goodwin L."/>
            <person name="Pitluck S."/>
            <person name="Peters L."/>
            <person name="Mikhailova N."/>
            <person name="Teshima H."/>
            <person name="Kyrpides N."/>
            <person name="Mavromatis K."/>
            <person name="Ivanova N."/>
            <person name="Markowitz V."/>
            <person name="Cheng J.-F."/>
            <person name="Hugenholtz P."/>
            <person name="Woyke T."/>
            <person name="Wu D."/>
            <person name="Spring S."/>
            <person name="Brambilla E.-M."/>
            <person name="Klenk H.-P."/>
            <person name="Eisen J.A."/>
        </authorList>
    </citation>
    <scope>NUCLEOTIDE SEQUENCE [LARGE SCALE GENOMIC DNA]</scope>
    <source>
        <strain evidence="5 6">DSM 12556</strain>
    </source>
</reference>
<comment type="similarity">
    <text evidence="2">Belongs to the TlyA family.</text>
</comment>
<protein>
    <submittedName>
        <fullName evidence="5">Hemolysin A</fullName>
    </submittedName>
</protein>
<dbReference type="HOGENOM" id="CLU_058015_3_0_0"/>
<evidence type="ECO:0000256" key="1">
    <source>
        <dbReference type="ARBA" id="ARBA00022884"/>
    </source>
</evidence>
<dbReference type="Pfam" id="PF01728">
    <property type="entry name" value="FtsJ"/>
    <property type="match status" value="1"/>
</dbReference>
<dbReference type="RefSeq" id="WP_006583523.1">
    <property type="nucleotide sequence ID" value="NZ_CM001377.1"/>
</dbReference>
<gene>
    <name evidence="5" type="ORF">TheveDRAFT_0893</name>
</gene>
<dbReference type="Pfam" id="PF01479">
    <property type="entry name" value="S4"/>
    <property type="match status" value="1"/>
</dbReference>
<evidence type="ECO:0000256" key="2">
    <source>
        <dbReference type="ARBA" id="ARBA00029460"/>
    </source>
</evidence>
<feature type="domain" description="RNA-binding S4" evidence="4">
    <location>
        <begin position="6"/>
        <end position="73"/>
    </location>
</feature>
<dbReference type="AlphaFoldDB" id="H0URU0"/>
<dbReference type="Gene3D" id="3.40.50.150">
    <property type="entry name" value="Vaccinia Virus protein VP39"/>
    <property type="match status" value="1"/>
</dbReference>
<dbReference type="SUPFAM" id="SSF55174">
    <property type="entry name" value="Alpha-L RNA-binding motif"/>
    <property type="match status" value="1"/>
</dbReference>
<dbReference type="OrthoDB" id="9784736at2"/>
<dbReference type="InterPro" id="IPR004538">
    <property type="entry name" value="Hemolysin_A/TlyA"/>
</dbReference>
<dbReference type="CDD" id="cd00165">
    <property type="entry name" value="S4"/>
    <property type="match status" value="1"/>
</dbReference>
<dbReference type="GO" id="GO:0032259">
    <property type="term" value="P:methylation"/>
    <property type="evidence" value="ECO:0007669"/>
    <property type="project" value="InterPro"/>
</dbReference>
<dbReference type="GO" id="GO:0008168">
    <property type="term" value="F:methyltransferase activity"/>
    <property type="evidence" value="ECO:0007669"/>
    <property type="project" value="InterPro"/>
</dbReference>
<evidence type="ECO:0000256" key="3">
    <source>
        <dbReference type="PROSITE-ProRule" id="PRU00182"/>
    </source>
</evidence>
<dbReference type="SUPFAM" id="SSF53335">
    <property type="entry name" value="S-adenosyl-L-methionine-dependent methyltransferases"/>
    <property type="match status" value="1"/>
</dbReference>
<organism evidence="5 6">
    <name type="scientific">Thermanaerovibrio velox DSM 12556</name>
    <dbReference type="NCBI Taxonomy" id="926567"/>
    <lineage>
        <taxon>Bacteria</taxon>
        <taxon>Thermotogati</taxon>
        <taxon>Synergistota</taxon>
        <taxon>Synergistia</taxon>
        <taxon>Synergistales</taxon>
        <taxon>Synergistaceae</taxon>
        <taxon>Thermanaerovibrio</taxon>
    </lineage>
</organism>
<dbReference type="InterPro" id="IPR036986">
    <property type="entry name" value="S4_RNA-bd_sf"/>
</dbReference>
<dbReference type="PIRSF" id="PIRSF005578">
    <property type="entry name" value="TlyA"/>
    <property type="match status" value="1"/>
</dbReference>
<dbReference type="STRING" id="926567.TheveDRAFT_0893"/>
<dbReference type="EMBL" id="CM001377">
    <property type="protein sequence ID" value="EHM10029.1"/>
    <property type="molecule type" value="Genomic_DNA"/>
</dbReference>
<keyword evidence="1 3" id="KW-0694">RNA-binding</keyword>
<name>H0URU0_9BACT</name>
<proteinExistence type="inferred from homology"/>